<dbReference type="KEGG" id="thd:BHV28_03380"/>
<evidence type="ECO:0000256" key="6">
    <source>
        <dbReference type="ARBA" id="ARBA00022989"/>
    </source>
</evidence>
<keyword evidence="2" id="KW-0813">Transport</keyword>
<feature type="transmembrane region" description="Helical" evidence="8">
    <location>
        <begin position="274"/>
        <end position="295"/>
    </location>
</feature>
<keyword evidence="5 8" id="KW-0812">Transmembrane</keyword>
<dbReference type="CDD" id="cd06579">
    <property type="entry name" value="TM_PBP1_transp_AraH_like"/>
    <property type="match status" value="1"/>
</dbReference>
<evidence type="ECO:0000256" key="5">
    <source>
        <dbReference type="ARBA" id="ARBA00022692"/>
    </source>
</evidence>
<dbReference type="Pfam" id="PF02653">
    <property type="entry name" value="BPD_transp_2"/>
    <property type="match status" value="1"/>
</dbReference>
<feature type="transmembrane region" description="Helical" evidence="8">
    <location>
        <begin position="97"/>
        <end position="120"/>
    </location>
</feature>
<dbReference type="GO" id="GO:0005886">
    <property type="term" value="C:plasma membrane"/>
    <property type="evidence" value="ECO:0007669"/>
    <property type="project" value="UniProtKB-SubCell"/>
</dbReference>
<keyword evidence="6 8" id="KW-1133">Transmembrane helix</keyword>
<accession>A0A1U9JT53</accession>
<evidence type="ECO:0000256" key="3">
    <source>
        <dbReference type="ARBA" id="ARBA00022475"/>
    </source>
</evidence>
<evidence type="ECO:0000256" key="1">
    <source>
        <dbReference type="ARBA" id="ARBA00004651"/>
    </source>
</evidence>
<keyword evidence="4" id="KW-0997">Cell inner membrane</keyword>
<dbReference type="InterPro" id="IPR001851">
    <property type="entry name" value="ABC_transp_permease"/>
</dbReference>
<sequence>MSARSPSPLAYGIKSAFMNRALWGLVLLVIAVTIKEPGFIEPANLVNLMRQATPNALLALGMTFVILTGGIDLSVGSVLAMTGAVAASFIGAGYDMFVAVSAALLLGLLLGTVSGLIITYGRIQPFIATLVSMSVLRGATLLYTGGQTINLGFGGSAGSFAFIGTGYIGKLPFPVLLALVCFILGGILLAATRFGRYVYALGGNETISRLAGVPTSRIKITVYALCGATAALASLIELARLGSAQPTAGAGYELDAIAAFVVGGTSLSGGRGTLWGTLIGALMIAVLNNALNIIGVSSYYQQIAKGAVILLAVLVDRRANA</sequence>
<evidence type="ECO:0000313" key="9">
    <source>
        <dbReference type="EMBL" id="AQS41054.1"/>
    </source>
</evidence>
<evidence type="ECO:0000256" key="2">
    <source>
        <dbReference type="ARBA" id="ARBA00022448"/>
    </source>
</evidence>
<dbReference type="PANTHER" id="PTHR32196:SF21">
    <property type="entry name" value="ABC TRANSPORTER PERMEASE PROTEIN YPHD-RELATED"/>
    <property type="match status" value="1"/>
</dbReference>
<keyword evidence="3" id="KW-1003">Cell membrane</keyword>
<dbReference type="PANTHER" id="PTHR32196">
    <property type="entry name" value="ABC TRANSPORTER PERMEASE PROTEIN YPHD-RELATED-RELATED"/>
    <property type="match status" value="1"/>
</dbReference>
<dbReference type="Proteomes" id="UP000188912">
    <property type="component" value="Chromosome"/>
</dbReference>
<proteinExistence type="predicted"/>
<protein>
    <submittedName>
        <fullName evidence="9">Ribose ABC transport system permease protein RbsC</fullName>
    </submittedName>
</protein>
<feature type="transmembrane region" description="Helical" evidence="8">
    <location>
        <begin position="21"/>
        <end position="40"/>
    </location>
</feature>
<organism evidence="9 10">
    <name type="scientific">Candidatus Tokpelaia hoelldobleri</name>
    <dbReference type="NCBI Taxonomy" id="1902579"/>
    <lineage>
        <taxon>Bacteria</taxon>
        <taxon>Pseudomonadati</taxon>
        <taxon>Pseudomonadota</taxon>
        <taxon>Alphaproteobacteria</taxon>
        <taxon>Hyphomicrobiales</taxon>
        <taxon>Candidatus Tokpelaia</taxon>
    </lineage>
</organism>
<dbReference type="STRING" id="1902579.BHV28_03380"/>
<name>A0A1U9JT53_9HYPH</name>
<keyword evidence="10" id="KW-1185">Reference proteome</keyword>
<dbReference type="EMBL" id="CP017315">
    <property type="protein sequence ID" value="AQS41054.1"/>
    <property type="molecule type" value="Genomic_DNA"/>
</dbReference>
<dbReference type="GO" id="GO:0022857">
    <property type="term" value="F:transmembrane transporter activity"/>
    <property type="evidence" value="ECO:0007669"/>
    <property type="project" value="InterPro"/>
</dbReference>
<dbReference type="AlphaFoldDB" id="A0A1U9JT53"/>
<comment type="subcellular location">
    <subcellularLocation>
        <location evidence="1">Cell membrane</location>
        <topology evidence="1">Multi-pass membrane protein</topology>
    </subcellularLocation>
</comment>
<evidence type="ECO:0000256" key="8">
    <source>
        <dbReference type="SAM" id="Phobius"/>
    </source>
</evidence>
<feature type="transmembrane region" description="Helical" evidence="8">
    <location>
        <begin position="60"/>
        <end position="90"/>
    </location>
</feature>
<reference evidence="9 10" key="1">
    <citation type="journal article" date="2010" name="Science">
        <title>Genomic comparison of the ants Camponotus floridanus and Harpegnathos saltator.</title>
        <authorList>
            <person name="Bonasio R."/>
            <person name="Zhang G."/>
            <person name="Ye C."/>
            <person name="Mutti N.S."/>
            <person name="Fang X."/>
            <person name="Qin N."/>
            <person name="Donahue G."/>
            <person name="Yang P."/>
            <person name="Li Q."/>
            <person name="Li C."/>
            <person name="Zhang P."/>
            <person name="Huang Z."/>
            <person name="Berger S.L."/>
            <person name="Reinberg D."/>
            <person name="Wang J."/>
            <person name="Liebig J."/>
        </authorList>
    </citation>
    <scope>NUCLEOTIDE SEQUENCE [LARGE SCALE GENOMIC DNA]</scope>
    <source>
        <strain evidence="9 10">Hsal</strain>
    </source>
</reference>
<keyword evidence="7 8" id="KW-0472">Membrane</keyword>
<reference evidence="9 10" key="2">
    <citation type="journal article" date="2016" name="Sci. Rep.">
        <title>The genome of Rhizobiales bacteria in predatory ants reveals urease gene functions but no genes for nitrogen fixation.</title>
        <authorList>
            <person name="Neuvonen M.M."/>
            <person name="Tamarit D."/>
            <person name="Naslund K."/>
            <person name="Liebig J."/>
            <person name="Feldhaar H."/>
            <person name="Moran N.A."/>
            <person name="Guy L."/>
            <person name="Andersson S.G."/>
        </authorList>
    </citation>
    <scope>NUCLEOTIDE SEQUENCE [LARGE SCALE GENOMIC DNA]</scope>
    <source>
        <strain evidence="9 10">Hsal</strain>
    </source>
</reference>
<feature type="transmembrane region" description="Helical" evidence="8">
    <location>
        <begin position="175"/>
        <end position="199"/>
    </location>
</feature>
<evidence type="ECO:0000313" key="10">
    <source>
        <dbReference type="Proteomes" id="UP000188912"/>
    </source>
</evidence>
<evidence type="ECO:0000256" key="7">
    <source>
        <dbReference type="ARBA" id="ARBA00023136"/>
    </source>
</evidence>
<gene>
    <name evidence="9" type="ORF">BHV28_03380</name>
</gene>
<feature type="transmembrane region" description="Helical" evidence="8">
    <location>
        <begin position="220"/>
        <end position="239"/>
    </location>
</feature>
<evidence type="ECO:0000256" key="4">
    <source>
        <dbReference type="ARBA" id="ARBA00022519"/>
    </source>
</evidence>